<feature type="compositionally biased region" description="Low complexity" evidence="1">
    <location>
        <begin position="108"/>
        <end position="129"/>
    </location>
</feature>
<feature type="compositionally biased region" description="Low complexity" evidence="1">
    <location>
        <begin position="208"/>
        <end position="223"/>
    </location>
</feature>
<dbReference type="OrthoDB" id="3870869at2"/>
<dbReference type="AlphaFoldDB" id="A0A4U0RWG3"/>
<feature type="compositionally biased region" description="Basic residues" evidence="1">
    <location>
        <begin position="177"/>
        <end position="191"/>
    </location>
</feature>
<comment type="caution">
    <text evidence="2">The sequence shown here is derived from an EMBL/GenBank/DDBJ whole genome shotgun (WGS) entry which is preliminary data.</text>
</comment>
<accession>A0A4U0RWG3</accession>
<evidence type="ECO:0000313" key="3">
    <source>
        <dbReference type="Proteomes" id="UP000305778"/>
    </source>
</evidence>
<protein>
    <submittedName>
        <fullName evidence="2">Uncharacterized protein</fullName>
    </submittedName>
</protein>
<dbReference type="Proteomes" id="UP000305778">
    <property type="component" value="Unassembled WGS sequence"/>
</dbReference>
<feature type="compositionally biased region" description="Low complexity" evidence="1">
    <location>
        <begin position="78"/>
        <end position="92"/>
    </location>
</feature>
<keyword evidence="3" id="KW-1185">Reference proteome</keyword>
<organism evidence="2 3">
    <name type="scientific">Actinacidiphila oryziradicis</name>
    <dbReference type="NCBI Taxonomy" id="2571141"/>
    <lineage>
        <taxon>Bacteria</taxon>
        <taxon>Bacillati</taxon>
        <taxon>Actinomycetota</taxon>
        <taxon>Actinomycetes</taxon>
        <taxon>Kitasatosporales</taxon>
        <taxon>Streptomycetaceae</taxon>
        <taxon>Actinacidiphila</taxon>
    </lineage>
</organism>
<reference evidence="2 3" key="1">
    <citation type="submission" date="2019-04" db="EMBL/GenBank/DDBJ databases">
        <title>Streptomyces oryziradicis sp. nov., a novel actinomycete isolated from rhizosphere soil of rice (Oryza sativa L.).</title>
        <authorList>
            <person name="Li C."/>
        </authorList>
    </citation>
    <scope>NUCLEOTIDE SEQUENCE [LARGE SCALE GENOMIC DNA]</scope>
    <source>
        <strain evidence="2 3">NEAU-C40</strain>
    </source>
</reference>
<name>A0A4U0RWG3_9ACTN</name>
<proteinExistence type="predicted"/>
<evidence type="ECO:0000313" key="2">
    <source>
        <dbReference type="EMBL" id="TKA00634.1"/>
    </source>
</evidence>
<sequence>MTVFNDSPGHAFRARELHELLELPTDEASVNITRNRPGTGRRASPGCSAGHVARGPGRRRCSTPARGVERSRRPRPSAPLRPRAPQSRQSPALDRAADPGRTEGTGQAAGVLLAPAGAEAAGPARVDAVPPSGSAVVGAVQHPRGTAAARADSPLPGPVPAGGAGASEPASCTAGTRRSHLGAGRARRSGRGRWSGRADASHGTPRTSGRSAEASPRRSSPGRTPDARLTNRGNSHGT</sequence>
<evidence type="ECO:0000256" key="1">
    <source>
        <dbReference type="SAM" id="MobiDB-lite"/>
    </source>
</evidence>
<gene>
    <name evidence="2" type="ORF">FCI23_42340</name>
</gene>
<feature type="region of interest" description="Disordered" evidence="1">
    <location>
        <begin position="24"/>
        <end position="238"/>
    </location>
</feature>
<dbReference type="EMBL" id="SUMC01000082">
    <property type="protein sequence ID" value="TKA00634.1"/>
    <property type="molecule type" value="Genomic_DNA"/>
</dbReference>